<comment type="similarity">
    <text evidence="1 4">Belongs to the glycosyl hydrolase 32 family.</text>
</comment>
<feature type="domain" description="Glycosyl hydrolase family 32 N-terminal" evidence="5">
    <location>
        <begin position="56"/>
        <end position="367"/>
    </location>
</feature>
<evidence type="ECO:0000313" key="7">
    <source>
        <dbReference type="EMBL" id="RIH66995.1"/>
    </source>
</evidence>
<keyword evidence="2 4" id="KW-0378">Hydrolase</keyword>
<dbReference type="PANTHER" id="PTHR42800:SF1">
    <property type="entry name" value="EXOINULINASE INUD (AFU_ORTHOLOGUE AFUA_5G00480)"/>
    <property type="match status" value="1"/>
</dbReference>
<dbReference type="OrthoDB" id="9759709at2"/>
<dbReference type="GO" id="GO:0005987">
    <property type="term" value="P:sucrose catabolic process"/>
    <property type="evidence" value="ECO:0007669"/>
    <property type="project" value="TreeGrafter"/>
</dbReference>
<evidence type="ECO:0000256" key="2">
    <source>
        <dbReference type="ARBA" id="ARBA00022801"/>
    </source>
</evidence>
<dbReference type="InterPro" id="IPR013148">
    <property type="entry name" value="Glyco_hydro_32_N"/>
</dbReference>
<evidence type="ECO:0000256" key="1">
    <source>
        <dbReference type="ARBA" id="ARBA00009902"/>
    </source>
</evidence>
<dbReference type="SMART" id="SM00640">
    <property type="entry name" value="Glyco_32"/>
    <property type="match status" value="1"/>
</dbReference>
<dbReference type="EMBL" id="QWET01000001">
    <property type="protein sequence ID" value="RIH66995.1"/>
    <property type="molecule type" value="Genomic_DNA"/>
</dbReference>
<dbReference type="InterPro" id="IPR001362">
    <property type="entry name" value="Glyco_hydro_32"/>
</dbReference>
<evidence type="ECO:0000256" key="3">
    <source>
        <dbReference type="ARBA" id="ARBA00023295"/>
    </source>
</evidence>
<proteinExistence type="inferred from homology"/>
<dbReference type="GO" id="GO:0005737">
    <property type="term" value="C:cytoplasm"/>
    <property type="evidence" value="ECO:0007669"/>
    <property type="project" value="TreeGrafter"/>
</dbReference>
<dbReference type="SUPFAM" id="SSF75005">
    <property type="entry name" value="Arabinanase/levansucrase/invertase"/>
    <property type="match status" value="1"/>
</dbReference>
<dbReference type="SUPFAM" id="SSF49899">
    <property type="entry name" value="Concanavalin A-like lectins/glucanases"/>
    <property type="match status" value="1"/>
</dbReference>
<dbReference type="InterPro" id="IPR023296">
    <property type="entry name" value="Glyco_hydro_beta-prop_sf"/>
</dbReference>
<evidence type="ECO:0000259" key="6">
    <source>
        <dbReference type="Pfam" id="PF08244"/>
    </source>
</evidence>
<evidence type="ECO:0000313" key="8">
    <source>
        <dbReference type="Proteomes" id="UP000266441"/>
    </source>
</evidence>
<gene>
    <name evidence="7" type="ORF">D1164_00755</name>
</gene>
<dbReference type="Pfam" id="PF00251">
    <property type="entry name" value="Glyco_hydro_32N"/>
    <property type="match status" value="1"/>
</dbReference>
<dbReference type="AlphaFoldDB" id="A0A399D516"/>
<evidence type="ECO:0000256" key="4">
    <source>
        <dbReference type="RuleBase" id="RU362110"/>
    </source>
</evidence>
<dbReference type="InterPro" id="IPR013189">
    <property type="entry name" value="Glyco_hydro_32_C"/>
</dbReference>
<dbReference type="Proteomes" id="UP000266441">
    <property type="component" value="Unassembled WGS sequence"/>
</dbReference>
<dbReference type="Pfam" id="PF08244">
    <property type="entry name" value="Glyco_hydro_32C"/>
    <property type="match status" value="1"/>
</dbReference>
<dbReference type="Gene3D" id="2.115.10.20">
    <property type="entry name" value="Glycosyl hydrolase domain, family 43"/>
    <property type="match status" value="1"/>
</dbReference>
<dbReference type="InterPro" id="IPR013320">
    <property type="entry name" value="ConA-like_dom_sf"/>
</dbReference>
<organism evidence="7 8">
    <name type="scientific">Mariniphaga sediminis</name>
    <dbReference type="NCBI Taxonomy" id="1628158"/>
    <lineage>
        <taxon>Bacteria</taxon>
        <taxon>Pseudomonadati</taxon>
        <taxon>Bacteroidota</taxon>
        <taxon>Bacteroidia</taxon>
        <taxon>Marinilabiliales</taxon>
        <taxon>Prolixibacteraceae</taxon>
        <taxon>Mariniphaga</taxon>
    </lineage>
</organism>
<accession>A0A399D516</accession>
<keyword evidence="3 4" id="KW-0326">Glycosidase</keyword>
<feature type="domain" description="Glycosyl hydrolase family 32 C-terminal" evidence="6">
    <location>
        <begin position="373"/>
        <end position="528"/>
    </location>
</feature>
<dbReference type="FunFam" id="2.115.10.20:FF:000002">
    <property type="entry name" value="Invertase 2"/>
    <property type="match status" value="1"/>
</dbReference>
<sequence length="541" mass="61925">MRYLNFGIKGYLHRAGLMIFTSYIILSIAGCTRSSEKQSSLGADETHKEKFRPQYHFTPKEMWMNDPNGMVYFEGEYHLFYQHYPDSVVWGPMHWGHAVSKDLVHWEHLPIALYPDSLGYIFSGSAVIDWNNTSGFGSKDNPPMVAIFTHRHLNGKPRGFESQSVAFSVDKGRSWTKYKNNPVLVDENSLGFRDPKVFWHTNTQKWIMILSAEDKVRLFSSANLIDWNPESSFGENIGAHGGVWECPDLFELPVEGTQESKWVMLVSIGNGGPNGGSATQYFIGDFDGTHFTPVNEDINWLDYGKDNYAGVTWSDLPDNSRRVFLGWMSNWQYANVVPTHPWRSAMTIPRDLYLKCTEDTYRLVSSPVPELIDLRNNVEVVSSQVISTNLDLNLKNNQLCQSEYIFEFENATDNETLKADSIIVEWSNVEGERLEVGYLLKKNVVFINRTVSGLTDFSNEFPVKQTAPYSSDRSLKLHVFMDWSSTEVFVNDGEVVMTSLFFPDKPYEDVRIYSKGGEITLKEAKIWELNSVWNEDKRLAD</sequence>
<dbReference type="PROSITE" id="PS00609">
    <property type="entry name" value="GLYCOSYL_HYDROL_F32"/>
    <property type="match status" value="1"/>
</dbReference>
<dbReference type="PANTHER" id="PTHR42800">
    <property type="entry name" value="EXOINULINASE INUD (AFU_ORTHOLOGUE AFUA_5G00480)"/>
    <property type="match status" value="1"/>
</dbReference>
<protein>
    <submittedName>
        <fullName evidence="7">Glycoside hydrolase family 32 protein</fullName>
    </submittedName>
</protein>
<comment type="caution">
    <text evidence="7">The sequence shown here is derived from an EMBL/GenBank/DDBJ whole genome shotgun (WGS) entry which is preliminary data.</text>
</comment>
<dbReference type="InterPro" id="IPR018053">
    <property type="entry name" value="Glyco_hydro_32_AS"/>
</dbReference>
<evidence type="ECO:0000259" key="5">
    <source>
        <dbReference type="Pfam" id="PF00251"/>
    </source>
</evidence>
<dbReference type="CDD" id="cd18622">
    <property type="entry name" value="GH32_Inu-like"/>
    <property type="match status" value="1"/>
</dbReference>
<dbReference type="RefSeq" id="WP_119348021.1">
    <property type="nucleotide sequence ID" value="NZ_JBFHKJ010000278.1"/>
</dbReference>
<keyword evidence="8" id="KW-1185">Reference proteome</keyword>
<dbReference type="Gene3D" id="2.60.120.560">
    <property type="entry name" value="Exo-inulinase, domain 1"/>
    <property type="match status" value="1"/>
</dbReference>
<reference evidence="7 8" key="1">
    <citation type="journal article" date="2015" name="Int. J. Syst. Evol. Microbiol.">
        <title>Mariniphaga sediminis sp. nov., isolated from coastal sediment.</title>
        <authorList>
            <person name="Wang F.Q."/>
            <person name="Shen Q.Y."/>
            <person name="Chen G.J."/>
            <person name="Du Z.J."/>
        </authorList>
    </citation>
    <scope>NUCLEOTIDE SEQUENCE [LARGE SCALE GENOMIC DNA]</scope>
    <source>
        <strain evidence="7 8">SY21</strain>
    </source>
</reference>
<dbReference type="GO" id="GO:0004575">
    <property type="term" value="F:sucrose alpha-glucosidase activity"/>
    <property type="evidence" value="ECO:0007669"/>
    <property type="project" value="TreeGrafter"/>
</dbReference>
<dbReference type="PROSITE" id="PS51257">
    <property type="entry name" value="PROKAR_LIPOPROTEIN"/>
    <property type="match status" value="1"/>
</dbReference>
<name>A0A399D516_9BACT</name>